<comment type="caution">
    <text evidence="1">The sequence shown here is derived from an EMBL/GenBank/DDBJ whole genome shotgun (WGS) entry which is preliminary data.</text>
</comment>
<protein>
    <submittedName>
        <fullName evidence="1">Carboxylesterase</fullName>
    </submittedName>
</protein>
<feature type="non-terminal residue" evidence="1">
    <location>
        <position position="1"/>
    </location>
</feature>
<gene>
    <name evidence="1" type="ORF">C1I99_29455</name>
</gene>
<keyword evidence="2" id="KW-1185">Reference proteome</keyword>
<evidence type="ECO:0000313" key="2">
    <source>
        <dbReference type="Proteomes" id="UP000248749"/>
    </source>
</evidence>
<name>A0A2W2BEX3_9ACTN</name>
<dbReference type="EMBL" id="POUB01000376">
    <property type="protein sequence ID" value="PZF85685.1"/>
    <property type="molecule type" value="Genomic_DNA"/>
</dbReference>
<dbReference type="AlphaFoldDB" id="A0A2W2BEX3"/>
<dbReference type="InterPro" id="IPR012338">
    <property type="entry name" value="Beta-lactam/transpept-like"/>
</dbReference>
<accession>A0A2W2BEX3</accession>
<proteinExistence type="predicted"/>
<dbReference type="Gene3D" id="3.40.710.10">
    <property type="entry name" value="DD-peptidase/beta-lactamase superfamily"/>
    <property type="match status" value="1"/>
</dbReference>
<dbReference type="Proteomes" id="UP000248749">
    <property type="component" value="Unassembled WGS sequence"/>
</dbReference>
<organism evidence="1 2">
    <name type="scientific">Micromonospora deserti</name>
    <dbReference type="NCBI Taxonomy" id="2070366"/>
    <lineage>
        <taxon>Bacteria</taxon>
        <taxon>Bacillati</taxon>
        <taxon>Actinomycetota</taxon>
        <taxon>Actinomycetes</taxon>
        <taxon>Micromonosporales</taxon>
        <taxon>Micromonosporaceae</taxon>
        <taxon>Micromonospora</taxon>
    </lineage>
</organism>
<reference evidence="1 2" key="1">
    <citation type="submission" date="2018-01" db="EMBL/GenBank/DDBJ databases">
        <title>Draft genome sequence of Salinispora sp. 13K206.</title>
        <authorList>
            <person name="Sahin N."/>
            <person name="Saygin H."/>
            <person name="Ay H."/>
        </authorList>
    </citation>
    <scope>NUCLEOTIDE SEQUENCE [LARGE SCALE GENOMIC DNA]</scope>
    <source>
        <strain evidence="1 2">13K206</strain>
    </source>
</reference>
<sequence length="42" mass="4405">GGIGGSSAWADPVRGYTFAYATARLAEHDRVEALVDALHSCL</sequence>
<evidence type="ECO:0000313" key="1">
    <source>
        <dbReference type="EMBL" id="PZF85685.1"/>
    </source>
</evidence>